<dbReference type="AlphaFoldDB" id="A0A1M7SRB4"/>
<keyword evidence="4" id="KW-1185">Reference proteome</keyword>
<sequence>MKRRAAIASLVLGISALAYSPQASSEAGWVSLFDGKSLDGFSKVGDANWRIEDGMIVADKGNGFLVTKSDYKDYEIKAEFWVEADSNSGIFIRCTEPEKIGADTCYEVNIWDTRPDPSYGTGAIVNVAKVNPMPHAGGKWNTFEITAKGSSFTVVLNGQKTVDGAQDSKLANGKVALQHGLGSKDAAGVANDKGVVKFRKVEIKPL</sequence>
<protein>
    <recommendedName>
        <fullName evidence="2">3-keto-alpha-glucoside-1,2-lyase/3-keto-2-hydroxy-glucal hydratase domain-containing protein</fullName>
    </recommendedName>
</protein>
<dbReference type="InterPro" id="IPR010496">
    <property type="entry name" value="AL/BT2_dom"/>
</dbReference>
<dbReference type="Gene3D" id="2.60.120.560">
    <property type="entry name" value="Exo-inulinase, domain 1"/>
    <property type="match status" value="1"/>
</dbReference>
<organism evidence="3 4">
    <name type="scientific">Bradyrhizobium erythrophlei</name>
    <dbReference type="NCBI Taxonomy" id="1437360"/>
    <lineage>
        <taxon>Bacteria</taxon>
        <taxon>Pseudomonadati</taxon>
        <taxon>Pseudomonadota</taxon>
        <taxon>Alphaproteobacteria</taxon>
        <taxon>Hyphomicrobiales</taxon>
        <taxon>Nitrobacteraceae</taxon>
        <taxon>Bradyrhizobium</taxon>
    </lineage>
</organism>
<dbReference type="OrthoDB" id="8217716at2"/>
<evidence type="ECO:0000256" key="1">
    <source>
        <dbReference type="SAM" id="SignalP"/>
    </source>
</evidence>
<dbReference type="GO" id="GO:0016787">
    <property type="term" value="F:hydrolase activity"/>
    <property type="evidence" value="ECO:0007669"/>
    <property type="project" value="InterPro"/>
</dbReference>
<evidence type="ECO:0000259" key="2">
    <source>
        <dbReference type="Pfam" id="PF06439"/>
    </source>
</evidence>
<gene>
    <name evidence="3" type="ORF">SAMN05444170_0056</name>
</gene>
<dbReference type="EMBL" id="LT670849">
    <property type="protein sequence ID" value="SHN60936.1"/>
    <property type="molecule type" value="Genomic_DNA"/>
</dbReference>
<dbReference type="RefSeq" id="WP_072815758.1">
    <property type="nucleotide sequence ID" value="NZ_LT670849.1"/>
</dbReference>
<name>A0A1M7SRB4_9BRAD</name>
<dbReference type="Pfam" id="PF06439">
    <property type="entry name" value="3keto-disac_hyd"/>
    <property type="match status" value="1"/>
</dbReference>
<reference evidence="4" key="1">
    <citation type="submission" date="2016-11" db="EMBL/GenBank/DDBJ databases">
        <authorList>
            <person name="Varghese N."/>
            <person name="Submissions S."/>
        </authorList>
    </citation>
    <scope>NUCLEOTIDE SEQUENCE [LARGE SCALE GENOMIC DNA]</scope>
    <source>
        <strain evidence="4">GAS401</strain>
    </source>
</reference>
<proteinExistence type="predicted"/>
<evidence type="ECO:0000313" key="4">
    <source>
        <dbReference type="Proteomes" id="UP000184096"/>
    </source>
</evidence>
<feature type="signal peptide" evidence="1">
    <location>
        <begin position="1"/>
        <end position="23"/>
    </location>
</feature>
<evidence type="ECO:0000313" key="3">
    <source>
        <dbReference type="EMBL" id="SHN60936.1"/>
    </source>
</evidence>
<keyword evidence="1" id="KW-0732">Signal</keyword>
<feature type="domain" description="3-keto-alpha-glucoside-1,2-lyase/3-keto-2-hydroxy-glucal hydratase" evidence="2">
    <location>
        <begin position="28"/>
        <end position="204"/>
    </location>
</feature>
<accession>A0A1M7SRB4</accession>
<dbReference type="Proteomes" id="UP000184096">
    <property type="component" value="Chromosome I"/>
</dbReference>
<feature type="chain" id="PRO_5013223856" description="3-keto-alpha-glucoside-1,2-lyase/3-keto-2-hydroxy-glucal hydratase domain-containing protein" evidence="1">
    <location>
        <begin position="24"/>
        <end position="206"/>
    </location>
</feature>